<comment type="caution">
    <text evidence="2">The sequence shown here is derived from an EMBL/GenBank/DDBJ whole genome shotgun (WGS) entry which is preliminary data.</text>
</comment>
<evidence type="ECO:0000313" key="2">
    <source>
        <dbReference type="EMBL" id="OBY33269.1"/>
    </source>
</evidence>
<protein>
    <recommendedName>
        <fullName evidence="4">DUF2231 domain-containing protein</fullName>
    </recommendedName>
</protein>
<keyword evidence="1" id="KW-0472">Membrane</keyword>
<feature type="transmembrane region" description="Helical" evidence="1">
    <location>
        <begin position="121"/>
        <end position="141"/>
    </location>
</feature>
<keyword evidence="1" id="KW-1133">Transmembrane helix</keyword>
<reference evidence="2 3" key="1">
    <citation type="submission" date="2015-06" db="EMBL/GenBank/DDBJ databases">
        <title>Genome sequence of Mycobacterium kumamotonense strain Roo.</title>
        <authorList>
            <person name="Greninger A.L."/>
            <person name="Cunningham G."/>
            <person name="Miller S."/>
        </authorList>
    </citation>
    <scope>NUCLEOTIDE SEQUENCE [LARGE SCALE GENOMIC DNA]</scope>
    <source>
        <strain evidence="2 3">Roo</strain>
    </source>
</reference>
<evidence type="ECO:0000313" key="3">
    <source>
        <dbReference type="Proteomes" id="UP000092668"/>
    </source>
</evidence>
<dbReference type="PATRIC" id="fig|354243.3.peg.650"/>
<proteinExistence type="predicted"/>
<keyword evidence="3" id="KW-1185">Reference proteome</keyword>
<name>A0A1B8SKM6_9MYCO</name>
<dbReference type="EMBL" id="LFOE01000002">
    <property type="protein sequence ID" value="OBY33269.1"/>
    <property type="molecule type" value="Genomic_DNA"/>
</dbReference>
<feature type="transmembrane region" description="Helical" evidence="1">
    <location>
        <begin position="12"/>
        <end position="34"/>
    </location>
</feature>
<evidence type="ECO:0008006" key="4">
    <source>
        <dbReference type="Google" id="ProtNLM"/>
    </source>
</evidence>
<accession>A0A1B8SKM6</accession>
<feature type="transmembrane region" description="Helical" evidence="1">
    <location>
        <begin position="87"/>
        <end position="109"/>
    </location>
</feature>
<organism evidence="2 3">
    <name type="scientific">Mycolicibacter kumamotonensis</name>
    <dbReference type="NCBI Taxonomy" id="354243"/>
    <lineage>
        <taxon>Bacteria</taxon>
        <taxon>Bacillati</taxon>
        <taxon>Actinomycetota</taxon>
        <taxon>Actinomycetes</taxon>
        <taxon>Mycobacteriales</taxon>
        <taxon>Mycobacteriaceae</taxon>
        <taxon>Mycolicibacter</taxon>
    </lineage>
</organism>
<dbReference type="RefSeq" id="WP_065287071.1">
    <property type="nucleotide sequence ID" value="NZ_LFOE01000002.1"/>
</dbReference>
<keyword evidence="1" id="KW-0812">Transmembrane</keyword>
<feature type="transmembrane region" description="Helical" evidence="1">
    <location>
        <begin position="41"/>
        <end position="67"/>
    </location>
</feature>
<gene>
    <name evidence="2" type="ORF">ACT18_03070</name>
</gene>
<dbReference type="Proteomes" id="UP000092668">
    <property type="component" value="Unassembled WGS sequence"/>
</dbReference>
<dbReference type="STRING" id="354243.BST28_03530"/>
<dbReference type="AlphaFoldDB" id="A0A1B8SKM6"/>
<sequence>MSTIAGLPAHVLLLHAVVVLVPLTAILLILCAVWPAARRRLVWLVATLAGLTLLVTPATVTAGEWLADTGKIDGSPDLDRHMAAGEYGLYMALGLALAAALLACLHVALSRGGGVAPLVRLGIAAVVIALAGGSMFAIHTIGESGAKAAWGGLLAQSENH</sequence>
<evidence type="ECO:0000256" key="1">
    <source>
        <dbReference type="SAM" id="Phobius"/>
    </source>
</evidence>